<comment type="caution">
    <text evidence="5">The sequence shown here is derived from an EMBL/GenBank/DDBJ whole genome shotgun (WGS) entry which is preliminary data.</text>
</comment>
<sequence length="649" mass="68028">MRPAAWLCSLALLFAGLPRGLAGNSTAGHARRQTDMMYPDSVVAGTFPLGLVMVDGQQSFCPIILVSTTAGVAAASCFDYGQSGQVNAAPYSIATGGQAQPVANRAQITVVAKHPGYDPQSFANNIAVVRFNEIPLPITQKNGVGVTPSRWSRILLVHRTLTADGNAWNNYEFADTLLADTNQCNKASNLFCAYQNDYMCSSTTRRSIYNQQCVLPYKYVLALNGESLAQLGFYSHSAISDDSNFCSTSTMFNYYLFIANYIPWINQLIDPDIGVVTPSGMEPIPTDPGYTMARPAQLSSGSWKMFSIYRNGVVLPRPMASREPAAAPLPPAKARVSTKVVVRTEVVSERADPVTVTESTTVLATTTIVSATAASTTVQTTTTAHEMSTDVVDVTVTEVHSEEATATLVVTSTAPAQPGPEPEPVCPPITPCLSLESHSGEGSAVTVTQTHTTTETATQTSVSVIVEPVTAPGTGGASAVATTITVTVSERAGTVTETVTEEASAGPVATVTVTEGGPGSSKASTETIESTVVVPGPAAGAGKGPRGPSTGTLAAMVAIIAGALLAALALLCLCCRRKSKGQHSAMRQTTDYNAYPPPPSYFGGLGDKEGGGGGGSLDDYYLKDSYTQPEVRRSRQSRYNSNGSYVGYM</sequence>
<protein>
    <recommendedName>
        <fullName evidence="4">Peptidase S1 domain-containing protein</fullName>
    </recommendedName>
</protein>
<feature type="transmembrane region" description="Helical" evidence="2">
    <location>
        <begin position="553"/>
        <end position="574"/>
    </location>
</feature>
<feature type="domain" description="Peptidase S1" evidence="4">
    <location>
        <begin position="21"/>
        <end position="270"/>
    </location>
</feature>
<evidence type="ECO:0000259" key="4">
    <source>
        <dbReference type="PROSITE" id="PS50240"/>
    </source>
</evidence>
<organism evidence="5 6">
    <name type="scientific">Coemansia javaensis</name>
    <dbReference type="NCBI Taxonomy" id="2761396"/>
    <lineage>
        <taxon>Eukaryota</taxon>
        <taxon>Fungi</taxon>
        <taxon>Fungi incertae sedis</taxon>
        <taxon>Zoopagomycota</taxon>
        <taxon>Kickxellomycotina</taxon>
        <taxon>Kickxellomycetes</taxon>
        <taxon>Kickxellales</taxon>
        <taxon>Kickxellaceae</taxon>
        <taxon>Coemansia</taxon>
    </lineage>
</organism>
<gene>
    <name evidence="5" type="ORF">H4R18_003794</name>
</gene>
<dbReference type="EMBL" id="JANBUL010000161">
    <property type="protein sequence ID" value="KAJ2779833.1"/>
    <property type="molecule type" value="Genomic_DNA"/>
</dbReference>
<dbReference type="GO" id="GO:0006508">
    <property type="term" value="P:proteolysis"/>
    <property type="evidence" value="ECO:0007669"/>
    <property type="project" value="InterPro"/>
</dbReference>
<evidence type="ECO:0000313" key="6">
    <source>
        <dbReference type="Proteomes" id="UP001140217"/>
    </source>
</evidence>
<feature type="region of interest" description="Disordered" evidence="1">
    <location>
        <begin position="626"/>
        <end position="649"/>
    </location>
</feature>
<proteinExistence type="predicted"/>
<dbReference type="AlphaFoldDB" id="A0A9W8H612"/>
<evidence type="ECO:0000256" key="2">
    <source>
        <dbReference type="SAM" id="Phobius"/>
    </source>
</evidence>
<keyword evidence="2" id="KW-0472">Membrane</keyword>
<dbReference type="GO" id="GO:0004252">
    <property type="term" value="F:serine-type endopeptidase activity"/>
    <property type="evidence" value="ECO:0007669"/>
    <property type="project" value="InterPro"/>
</dbReference>
<feature type="signal peptide" evidence="3">
    <location>
        <begin position="1"/>
        <end position="22"/>
    </location>
</feature>
<keyword evidence="6" id="KW-1185">Reference proteome</keyword>
<dbReference type="InterPro" id="IPR009003">
    <property type="entry name" value="Peptidase_S1_PA"/>
</dbReference>
<keyword evidence="2" id="KW-1133">Transmembrane helix</keyword>
<name>A0A9W8H612_9FUNG</name>
<accession>A0A9W8H612</accession>
<feature type="region of interest" description="Disordered" evidence="1">
    <location>
        <begin position="503"/>
        <end position="527"/>
    </location>
</feature>
<keyword evidence="2" id="KW-0812">Transmembrane</keyword>
<evidence type="ECO:0000256" key="3">
    <source>
        <dbReference type="SAM" id="SignalP"/>
    </source>
</evidence>
<feature type="chain" id="PRO_5040822373" description="Peptidase S1 domain-containing protein" evidence="3">
    <location>
        <begin position="23"/>
        <end position="649"/>
    </location>
</feature>
<dbReference type="SUPFAM" id="SSF50494">
    <property type="entry name" value="Trypsin-like serine proteases"/>
    <property type="match status" value="1"/>
</dbReference>
<dbReference type="Gene3D" id="2.40.10.10">
    <property type="entry name" value="Trypsin-like serine proteases"/>
    <property type="match status" value="1"/>
</dbReference>
<dbReference type="InterPro" id="IPR001254">
    <property type="entry name" value="Trypsin_dom"/>
</dbReference>
<feature type="compositionally biased region" description="Polar residues" evidence="1">
    <location>
        <begin position="637"/>
        <end position="649"/>
    </location>
</feature>
<evidence type="ECO:0000256" key="1">
    <source>
        <dbReference type="SAM" id="MobiDB-lite"/>
    </source>
</evidence>
<evidence type="ECO:0000313" key="5">
    <source>
        <dbReference type="EMBL" id="KAJ2779833.1"/>
    </source>
</evidence>
<keyword evidence="3" id="KW-0732">Signal</keyword>
<dbReference type="Proteomes" id="UP001140217">
    <property type="component" value="Unassembled WGS sequence"/>
</dbReference>
<feature type="region of interest" description="Disordered" evidence="1">
    <location>
        <begin position="587"/>
        <end position="608"/>
    </location>
</feature>
<reference evidence="5" key="1">
    <citation type="submission" date="2022-07" db="EMBL/GenBank/DDBJ databases">
        <title>Phylogenomic reconstructions and comparative analyses of Kickxellomycotina fungi.</title>
        <authorList>
            <person name="Reynolds N.K."/>
            <person name="Stajich J.E."/>
            <person name="Barry K."/>
            <person name="Grigoriev I.V."/>
            <person name="Crous P."/>
            <person name="Smith M.E."/>
        </authorList>
    </citation>
    <scope>NUCLEOTIDE SEQUENCE</scope>
    <source>
        <strain evidence="5">NBRC 105414</strain>
    </source>
</reference>
<dbReference type="OrthoDB" id="5565075at2759"/>
<dbReference type="InterPro" id="IPR043504">
    <property type="entry name" value="Peptidase_S1_PA_chymotrypsin"/>
</dbReference>
<dbReference type="PROSITE" id="PS50240">
    <property type="entry name" value="TRYPSIN_DOM"/>
    <property type="match status" value="1"/>
</dbReference>